<comment type="caution">
    <text evidence="3">The sequence shown here is derived from an EMBL/GenBank/DDBJ whole genome shotgun (WGS) entry which is preliminary data.</text>
</comment>
<keyword evidence="2" id="KW-0472">Membrane</keyword>
<feature type="compositionally biased region" description="Polar residues" evidence="1">
    <location>
        <begin position="8"/>
        <end position="18"/>
    </location>
</feature>
<evidence type="ECO:0000256" key="2">
    <source>
        <dbReference type="SAM" id="Phobius"/>
    </source>
</evidence>
<evidence type="ECO:0000313" key="3">
    <source>
        <dbReference type="EMBL" id="MBP3983281.1"/>
    </source>
</evidence>
<feature type="region of interest" description="Disordered" evidence="1">
    <location>
        <begin position="1"/>
        <end position="71"/>
    </location>
</feature>
<feature type="transmembrane region" description="Helical" evidence="2">
    <location>
        <begin position="88"/>
        <end position="107"/>
    </location>
</feature>
<evidence type="ECO:0000256" key="1">
    <source>
        <dbReference type="SAM" id="MobiDB-lite"/>
    </source>
</evidence>
<dbReference type="AlphaFoldDB" id="A0A941AS47"/>
<keyword evidence="2" id="KW-1133">Transmembrane helix</keyword>
<evidence type="ECO:0000313" key="4">
    <source>
        <dbReference type="Proteomes" id="UP000673447"/>
    </source>
</evidence>
<protein>
    <submittedName>
        <fullName evidence="3">DUF3426 domain-containing protein</fullName>
    </submittedName>
</protein>
<proteinExistence type="predicted"/>
<keyword evidence="4" id="KW-1185">Reference proteome</keyword>
<dbReference type="InterPro" id="IPR021834">
    <property type="entry name" value="DUF3426"/>
</dbReference>
<keyword evidence="2" id="KW-0812">Transmembrane</keyword>
<reference evidence="3" key="2">
    <citation type="submission" date="2021-03" db="EMBL/GenBank/DDBJ databases">
        <authorList>
            <person name="Cao W."/>
        </authorList>
    </citation>
    <scope>NUCLEOTIDE SEQUENCE</scope>
    <source>
        <strain evidence="3">110414</strain>
    </source>
</reference>
<dbReference type="EMBL" id="JAGKTC010000001">
    <property type="protein sequence ID" value="MBP3983281.1"/>
    <property type="molecule type" value="Genomic_DNA"/>
</dbReference>
<dbReference type="RefSeq" id="WP_210535139.1">
    <property type="nucleotide sequence ID" value="NZ_JAGKTC010000001.1"/>
</dbReference>
<sequence length="237" mass="25602">MGIATFLRTPTSDDTSAKSLADAGIDTEKAENAGSAPAKAEVASAVETPARPAAAMPPATNPASATVKASPSFARRTVEPATSRRAALWQWIALGLLLFALPLQLLLADRSRLAADAEWRPLLASLCGVLHCELPPWREPQAFTMIERDVRPIPGSPGELQVHATFRNDARWAQSWPRLQLSLADADGRKVGARDFDPREYLGRAPADLLQSGQSARIAFRIREPAAPAAAFQFEFR</sequence>
<dbReference type="Pfam" id="PF11906">
    <property type="entry name" value="DUF3426"/>
    <property type="match status" value="1"/>
</dbReference>
<reference evidence="3" key="1">
    <citation type="journal article" date="2016" name="Int. J. Syst. Evol. Microbiol.">
        <title>Pseudoxanthomonas helianthi sp. nov., isolated from roots of Jerusalem artichoke (Helianthus tuberosus).</title>
        <authorList>
            <person name="Kittiwongwattana C."/>
            <person name="Thawai C."/>
        </authorList>
    </citation>
    <scope>NUCLEOTIDE SEQUENCE</scope>
    <source>
        <strain evidence="3">110414</strain>
    </source>
</reference>
<organism evidence="3 4">
    <name type="scientific">Pseudoxanthomonas helianthi</name>
    <dbReference type="NCBI Taxonomy" id="1453541"/>
    <lineage>
        <taxon>Bacteria</taxon>
        <taxon>Pseudomonadati</taxon>
        <taxon>Pseudomonadota</taxon>
        <taxon>Gammaproteobacteria</taxon>
        <taxon>Lysobacterales</taxon>
        <taxon>Lysobacteraceae</taxon>
        <taxon>Pseudoxanthomonas</taxon>
    </lineage>
</organism>
<feature type="compositionally biased region" description="Low complexity" evidence="1">
    <location>
        <begin position="48"/>
        <end position="66"/>
    </location>
</feature>
<accession>A0A941AS47</accession>
<name>A0A941AS47_9GAMM</name>
<dbReference type="Proteomes" id="UP000673447">
    <property type="component" value="Unassembled WGS sequence"/>
</dbReference>
<gene>
    <name evidence="3" type="ORF">J5837_02495</name>
</gene>